<comment type="subunit">
    <text evidence="6">RNAP is composed of a core of 2 alpha, a beta and a beta' subunits. The core is associated with a delta subunit and one of several sigma factors.</text>
</comment>
<keyword evidence="5 6" id="KW-0804">Transcription</keyword>
<evidence type="ECO:0000256" key="3">
    <source>
        <dbReference type="ARBA" id="ARBA00022679"/>
    </source>
</evidence>
<dbReference type="GO" id="GO:0006351">
    <property type="term" value="P:DNA-templated transcription"/>
    <property type="evidence" value="ECO:0007669"/>
    <property type="project" value="InterPro"/>
</dbReference>
<proteinExistence type="inferred from homology"/>
<feature type="region of interest" description="Disordered" evidence="7">
    <location>
        <begin position="108"/>
        <end position="182"/>
    </location>
</feature>
<dbReference type="AlphaFoldDB" id="G9QJB5"/>
<evidence type="ECO:0000256" key="6">
    <source>
        <dbReference type="HAMAP-Rule" id="MF_00357"/>
    </source>
</evidence>
<feature type="domain" description="HTH HARE-type" evidence="8">
    <location>
        <begin position="14"/>
        <end position="81"/>
    </location>
</feature>
<dbReference type="Pfam" id="PF05066">
    <property type="entry name" value="HARE-HTH"/>
    <property type="match status" value="1"/>
</dbReference>
<dbReference type="Gene3D" id="1.10.10.1250">
    <property type="entry name" value="RNA polymerase, subunit delta, N-terminal domain"/>
    <property type="match status" value="1"/>
</dbReference>
<evidence type="ECO:0000313" key="9">
    <source>
        <dbReference type="EMBL" id="EHL78781.1"/>
    </source>
</evidence>
<evidence type="ECO:0000256" key="5">
    <source>
        <dbReference type="ARBA" id="ARBA00023163"/>
    </source>
</evidence>
<reference evidence="9 10" key="1">
    <citation type="submission" date="2011-09" db="EMBL/GenBank/DDBJ databases">
        <title>The Genome Sequence of Bacillus smithii 7_3_47FAA.</title>
        <authorList>
            <consortium name="The Broad Institute Genome Sequencing Platform"/>
            <person name="Earl A."/>
            <person name="Ward D."/>
            <person name="Feldgarden M."/>
            <person name="Gevers D."/>
            <person name="Daigneault M."/>
            <person name="Strauss J."/>
            <person name="Allen-Vercoe E."/>
            <person name="Young S.K."/>
            <person name="Zeng Q."/>
            <person name="Gargeya S."/>
            <person name="Fitzgerald M."/>
            <person name="Haas B."/>
            <person name="Abouelleil A."/>
            <person name="Alvarado L."/>
            <person name="Arachchi H.M."/>
            <person name="Berlin A."/>
            <person name="Brown A."/>
            <person name="Chapman S.B."/>
            <person name="Chen Z."/>
            <person name="Dunbar C."/>
            <person name="Freedman E."/>
            <person name="Gearin G."/>
            <person name="Goldberg J."/>
            <person name="Griggs A."/>
            <person name="Gujja S."/>
            <person name="Heiman D."/>
            <person name="Howarth C."/>
            <person name="Larson L."/>
            <person name="Lui A."/>
            <person name="MacDonald P.J.P."/>
            <person name="Montmayeur A."/>
            <person name="Murphy C."/>
            <person name="Neiman D."/>
            <person name="Pearson M."/>
            <person name="Priest M."/>
            <person name="Roberts A."/>
            <person name="Saif S."/>
            <person name="Shea T."/>
            <person name="Shenoy N."/>
            <person name="Sisk P."/>
            <person name="Stolte C."/>
            <person name="Sykes S."/>
            <person name="Wortman J."/>
            <person name="Nusbaum C."/>
            <person name="Birren B."/>
        </authorList>
    </citation>
    <scope>NUCLEOTIDE SEQUENCE [LARGE SCALE GENOMIC DNA]</scope>
    <source>
        <strain evidence="9 10">7_3_47FAA</strain>
    </source>
</reference>
<keyword evidence="2 6" id="KW-0240">DNA-directed RNA polymerase</keyword>
<evidence type="ECO:0000256" key="1">
    <source>
        <dbReference type="ARBA" id="ARBA00009828"/>
    </source>
</evidence>
<comment type="caution">
    <text evidence="9">The sequence shown here is derived from an EMBL/GenBank/DDBJ whole genome shotgun (WGS) entry which is preliminary data.</text>
</comment>
<dbReference type="InterPro" id="IPR007759">
    <property type="entry name" value="Asxl_HARE-HTH"/>
</dbReference>
<dbReference type="Proteomes" id="UP000011747">
    <property type="component" value="Unassembled WGS sequence"/>
</dbReference>
<dbReference type="EMBL" id="ACWF01000054">
    <property type="protein sequence ID" value="EHL78781.1"/>
    <property type="molecule type" value="Genomic_DNA"/>
</dbReference>
<feature type="compositionally biased region" description="Acidic residues" evidence="7">
    <location>
        <begin position="108"/>
        <end position="174"/>
    </location>
</feature>
<comment type="similarity">
    <text evidence="1 6">Belongs to the RpoE family.</text>
</comment>
<dbReference type="GO" id="GO:0003899">
    <property type="term" value="F:DNA-directed RNA polymerase activity"/>
    <property type="evidence" value="ECO:0007669"/>
    <property type="project" value="UniProtKB-UniRule"/>
</dbReference>
<evidence type="ECO:0000256" key="7">
    <source>
        <dbReference type="SAM" id="MobiDB-lite"/>
    </source>
</evidence>
<dbReference type="PROSITE" id="PS51913">
    <property type="entry name" value="HTH_HARE"/>
    <property type="match status" value="1"/>
</dbReference>
<evidence type="ECO:0000256" key="2">
    <source>
        <dbReference type="ARBA" id="ARBA00022478"/>
    </source>
</evidence>
<dbReference type="NCBIfam" id="TIGR04567">
    <property type="entry name" value="RNAP_delt_lowGC"/>
    <property type="match status" value="1"/>
</dbReference>
<sequence>MNLEQLSKDELNEMSFIELAFAILENKKQAIPFQQLLNEIQKILELSDEEIQDKMVQFYTDLNIDGRFLALGENQWGLRAWYPIDQIEEETAPTVKVRKKKAKKAVEDELEDYDDTVEDDDFEDLDDFDDSLDEVEDLDDEEDFDDLDEEEDFDDDLLDEDYDLDEDELDEDLDTIDKEKEL</sequence>
<dbReference type="PATRIC" id="fig|665952.3.peg.1072"/>
<dbReference type="InterPro" id="IPR029757">
    <property type="entry name" value="RpoE"/>
</dbReference>
<dbReference type="InterPro" id="IPR038087">
    <property type="entry name" value="RNAP_delta_N_dom_sf"/>
</dbReference>
<organism evidence="9 10">
    <name type="scientific">Bacillus smithii 7_3_47FAA</name>
    <dbReference type="NCBI Taxonomy" id="665952"/>
    <lineage>
        <taxon>Bacteria</taxon>
        <taxon>Bacillati</taxon>
        <taxon>Bacillota</taxon>
        <taxon>Bacilli</taxon>
        <taxon>Bacillales</taxon>
        <taxon>Bacillaceae</taxon>
        <taxon>Bacillus</taxon>
    </lineage>
</organism>
<dbReference type="HOGENOM" id="CLU_116648_1_0_9"/>
<dbReference type="GO" id="GO:0000428">
    <property type="term" value="C:DNA-directed RNA polymerase complex"/>
    <property type="evidence" value="ECO:0007669"/>
    <property type="project" value="UniProtKB-KW"/>
</dbReference>
<dbReference type="RefSeq" id="WP_003353372.1">
    <property type="nucleotide sequence ID" value="NZ_JH414746.1"/>
</dbReference>
<evidence type="ECO:0000256" key="4">
    <source>
        <dbReference type="ARBA" id="ARBA00022695"/>
    </source>
</evidence>
<dbReference type="HAMAP" id="MF_00357">
    <property type="entry name" value="RNApol_bact_RpoE"/>
    <property type="match status" value="1"/>
</dbReference>
<evidence type="ECO:0000259" key="8">
    <source>
        <dbReference type="PROSITE" id="PS51913"/>
    </source>
</evidence>
<protein>
    <recommendedName>
        <fullName evidence="6">Probable DNA-directed RNA polymerase subunit delta</fullName>
    </recommendedName>
    <alternativeName>
        <fullName evidence="6">RNAP delta factor</fullName>
    </alternativeName>
</protein>
<name>G9QJB5_9BACI</name>
<keyword evidence="3 6" id="KW-0808">Transferase</keyword>
<accession>G9QJB5</accession>
<comment type="function">
    <text evidence="6">Participates in both the initiation and recycling phases of transcription. In the presence of the delta subunit, RNAP displays an increased specificity of transcription, a decreased affinity for nucleic acids, and an increased efficiency of RNA synthesis because of enhanced recycling.</text>
</comment>
<keyword evidence="4 6" id="KW-0548">Nucleotidyltransferase</keyword>
<keyword evidence="10" id="KW-1185">Reference proteome</keyword>
<evidence type="ECO:0000313" key="10">
    <source>
        <dbReference type="Proteomes" id="UP000011747"/>
    </source>
</evidence>
<dbReference type="GO" id="GO:0006355">
    <property type="term" value="P:regulation of DNA-templated transcription"/>
    <property type="evidence" value="ECO:0007669"/>
    <property type="project" value="UniProtKB-UniRule"/>
</dbReference>
<gene>
    <name evidence="6" type="primary">rpoE</name>
    <name evidence="9" type="ORF">HMPREF1015_02563</name>
</gene>